<proteinExistence type="evidence at transcript level"/>
<dbReference type="GO" id="GO:0031932">
    <property type="term" value="C:TORC2 complex"/>
    <property type="evidence" value="ECO:0007669"/>
    <property type="project" value="UniProtKB-UniRule"/>
</dbReference>
<evidence type="ECO:0000256" key="2">
    <source>
        <dbReference type="ARBA" id="ARBA00009890"/>
    </source>
</evidence>
<sequence>MPASVVLCSAGYDHTIRFWEAPTGLCYRSLQYDDSQINRLRITPDKQYIAAAANPHVKLFEINAKNPNPLRSFEGHSGNVTALGFQKDNKWMFTASEDASVKIWDVRAAGCQRDYESNAPINDAVLHPNQGEIFSGDLDGNVGVWDLTANSCSHQLVPDGKTPIRSVTIASDGSIVVAANNRGTIFVWKTKNGAQFEPVHKIDAHSTYCLKCVLSPDCKYLATTSADKTIKLWSVQDGFSLYKTLEGHTRWVWDVAWSADSAYVVSASSDKTAKLWEVSTGEAILEYTGHHKAVTSVALNDSSSE</sequence>
<dbReference type="EMBL" id="IACT01006738">
    <property type="protein sequence ID" value="LAC25862.1"/>
    <property type="molecule type" value="mRNA"/>
</dbReference>
<dbReference type="InterPro" id="IPR001680">
    <property type="entry name" value="WD40_rpt"/>
</dbReference>
<keyword evidence="4 6" id="KW-0853">WD repeat</keyword>
<evidence type="ECO:0000256" key="4">
    <source>
        <dbReference type="ARBA" id="ARBA00022574"/>
    </source>
</evidence>
<keyword evidence="5 7" id="KW-0677">Repeat</keyword>
<dbReference type="InterPro" id="IPR020472">
    <property type="entry name" value="WD40_PAC1"/>
</dbReference>
<dbReference type="InterPro" id="IPR036322">
    <property type="entry name" value="WD40_repeat_dom_sf"/>
</dbReference>
<dbReference type="SUPFAM" id="SSF50978">
    <property type="entry name" value="WD40 repeat-like"/>
    <property type="match status" value="1"/>
</dbReference>
<dbReference type="InterPro" id="IPR019775">
    <property type="entry name" value="WD40_repeat_CS"/>
</dbReference>
<comment type="function">
    <text evidence="7">Subunit of TORC1 and TORC2, which regulate cell growth and survival in response to nutrient and hormonal signals.</text>
</comment>
<organism evidence="8">
    <name type="scientific">Hirondellea gigas</name>
    <dbReference type="NCBI Taxonomy" id="1518452"/>
    <lineage>
        <taxon>Eukaryota</taxon>
        <taxon>Metazoa</taxon>
        <taxon>Ecdysozoa</taxon>
        <taxon>Arthropoda</taxon>
        <taxon>Crustacea</taxon>
        <taxon>Multicrustacea</taxon>
        <taxon>Malacostraca</taxon>
        <taxon>Eumalacostraca</taxon>
        <taxon>Peracarida</taxon>
        <taxon>Amphipoda</taxon>
        <taxon>Amphilochidea</taxon>
        <taxon>Lysianassida</taxon>
        <taxon>Lysianassidira</taxon>
        <taxon>Lysianassoidea</taxon>
        <taxon>Lysianassidae</taxon>
        <taxon>Hirondellea</taxon>
    </lineage>
</organism>
<dbReference type="PROSITE" id="PS00678">
    <property type="entry name" value="WD_REPEATS_1"/>
    <property type="match status" value="3"/>
</dbReference>
<dbReference type="PROSITE" id="PS50294">
    <property type="entry name" value="WD_REPEATS_REGION"/>
    <property type="match status" value="3"/>
</dbReference>
<feature type="repeat" description="WD" evidence="6">
    <location>
        <begin position="245"/>
        <end position="286"/>
    </location>
</feature>
<dbReference type="FunFam" id="2.130.10.10:FF:000505">
    <property type="entry name" value="Blast:Protein LST8 homolog"/>
    <property type="match status" value="1"/>
</dbReference>
<feature type="repeat" description="WD" evidence="6">
    <location>
        <begin position="1"/>
        <end position="29"/>
    </location>
</feature>
<dbReference type="InterPro" id="IPR037588">
    <property type="entry name" value="MLST8"/>
</dbReference>
<protein>
    <recommendedName>
        <fullName evidence="7">Target of rapamycin complex subunit lst8</fullName>
        <shortName evidence="7">TORC subunit lst8</shortName>
    </recommendedName>
</protein>
<dbReference type="PANTHER" id="PTHR19842">
    <property type="entry name" value="G BETA-LIKE PROTEIN GBL"/>
    <property type="match status" value="1"/>
</dbReference>
<dbReference type="InterPro" id="IPR015943">
    <property type="entry name" value="WD40/YVTN_repeat-like_dom_sf"/>
</dbReference>
<dbReference type="GO" id="GO:0032535">
    <property type="term" value="P:regulation of cellular component size"/>
    <property type="evidence" value="ECO:0007669"/>
    <property type="project" value="UniProtKB-ARBA"/>
</dbReference>
<dbReference type="Pfam" id="PF00400">
    <property type="entry name" value="WD40"/>
    <property type="match status" value="5"/>
</dbReference>
<dbReference type="Gene3D" id="2.130.10.10">
    <property type="entry name" value="YVTN repeat-like/Quinoprotein amine dehydrogenase"/>
    <property type="match status" value="1"/>
</dbReference>
<comment type="similarity">
    <text evidence="2 7">Belongs to the WD repeat LST8 family.</text>
</comment>
<reference evidence="8" key="1">
    <citation type="submission" date="2017-11" db="EMBL/GenBank/DDBJ databases">
        <title>The sensing device of the deep-sea amphipod.</title>
        <authorList>
            <person name="Kobayashi H."/>
            <person name="Nagahama T."/>
            <person name="Arai W."/>
            <person name="Sasagawa Y."/>
            <person name="Umeda M."/>
            <person name="Hayashi T."/>
            <person name="Nikaido I."/>
            <person name="Watanabe H."/>
            <person name="Oguri K."/>
            <person name="Kitazato H."/>
            <person name="Fujioka K."/>
            <person name="Kido Y."/>
            <person name="Takami H."/>
        </authorList>
    </citation>
    <scope>NUCLEOTIDE SEQUENCE</scope>
    <source>
        <tissue evidence="8">Whole body</tissue>
    </source>
</reference>
<dbReference type="AlphaFoldDB" id="A0A6A7G6M2"/>
<feature type="repeat" description="WD" evidence="6">
    <location>
        <begin position="202"/>
        <end position="243"/>
    </location>
</feature>
<dbReference type="GO" id="GO:0038203">
    <property type="term" value="P:TORC2 signaling"/>
    <property type="evidence" value="ECO:0007669"/>
    <property type="project" value="UniProtKB-ARBA"/>
</dbReference>
<dbReference type="SMART" id="SM00320">
    <property type="entry name" value="WD40"/>
    <property type="match status" value="6"/>
</dbReference>
<comment type="subunit">
    <text evidence="7">Part of TORC1 complex. Part of the TORC2 complex.</text>
</comment>
<dbReference type="GO" id="GO:0005737">
    <property type="term" value="C:cytoplasm"/>
    <property type="evidence" value="ECO:0007669"/>
    <property type="project" value="UniProtKB-SubCell"/>
</dbReference>
<evidence type="ECO:0000256" key="6">
    <source>
        <dbReference type="PROSITE-ProRule" id="PRU00221"/>
    </source>
</evidence>
<dbReference type="PANTHER" id="PTHR19842:SF0">
    <property type="entry name" value="TARGET OF RAPAMYCIN COMPLEX SUBUNIT LST8"/>
    <property type="match status" value="1"/>
</dbReference>
<name>A0A6A7G6M2_9CRUS</name>
<dbReference type="GO" id="GO:0031931">
    <property type="term" value="C:TORC1 complex"/>
    <property type="evidence" value="ECO:0007669"/>
    <property type="project" value="UniProtKB-UniRule"/>
</dbReference>
<dbReference type="GO" id="GO:0051897">
    <property type="term" value="P:positive regulation of phosphatidylinositol 3-kinase/protein kinase B signal transduction"/>
    <property type="evidence" value="ECO:0007669"/>
    <property type="project" value="UniProtKB-ARBA"/>
</dbReference>
<keyword evidence="3 7" id="KW-0963">Cytoplasm</keyword>
<evidence type="ECO:0000256" key="1">
    <source>
        <dbReference type="ARBA" id="ARBA00004496"/>
    </source>
</evidence>
<dbReference type="PROSITE" id="PS50082">
    <property type="entry name" value="WD_REPEATS_2"/>
    <property type="match status" value="5"/>
</dbReference>
<evidence type="ECO:0000256" key="5">
    <source>
        <dbReference type="ARBA" id="ARBA00022737"/>
    </source>
</evidence>
<comment type="subcellular location">
    <subcellularLocation>
        <location evidence="1 7">Cytoplasm</location>
    </subcellularLocation>
</comment>
<accession>A0A6A7G6M2</accession>
<feature type="repeat" description="WD" evidence="6">
    <location>
        <begin position="114"/>
        <end position="155"/>
    </location>
</feature>
<dbReference type="PRINTS" id="PR00320">
    <property type="entry name" value="GPROTEINBRPT"/>
</dbReference>
<evidence type="ECO:0000256" key="7">
    <source>
        <dbReference type="RuleBase" id="RU369068"/>
    </source>
</evidence>
<evidence type="ECO:0000313" key="8">
    <source>
        <dbReference type="EMBL" id="LAC25862.1"/>
    </source>
</evidence>
<dbReference type="CDD" id="cd00200">
    <property type="entry name" value="WD40"/>
    <property type="match status" value="1"/>
</dbReference>
<dbReference type="GO" id="GO:0032956">
    <property type="term" value="P:regulation of actin cytoskeleton organization"/>
    <property type="evidence" value="ECO:0007669"/>
    <property type="project" value="TreeGrafter"/>
</dbReference>
<feature type="repeat" description="WD" evidence="6">
    <location>
        <begin position="73"/>
        <end position="114"/>
    </location>
</feature>
<evidence type="ECO:0000256" key="3">
    <source>
        <dbReference type="ARBA" id="ARBA00022490"/>
    </source>
</evidence>